<evidence type="ECO:0000256" key="3">
    <source>
        <dbReference type="ARBA" id="ARBA00022692"/>
    </source>
</evidence>
<evidence type="ECO:0000313" key="8">
    <source>
        <dbReference type="Proteomes" id="UP000648801"/>
    </source>
</evidence>
<name>A0A916W451_9BACT</name>
<evidence type="ECO:0000256" key="2">
    <source>
        <dbReference type="ARBA" id="ARBA00022475"/>
    </source>
</evidence>
<dbReference type="AlphaFoldDB" id="A0A916W451"/>
<feature type="transmembrane region" description="Helical" evidence="6">
    <location>
        <begin position="21"/>
        <end position="43"/>
    </location>
</feature>
<keyword evidence="3 6" id="KW-0812">Transmembrane</keyword>
<dbReference type="GO" id="GO:0005886">
    <property type="term" value="C:plasma membrane"/>
    <property type="evidence" value="ECO:0007669"/>
    <property type="project" value="UniProtKB-SubCell"/>
</dbReference>
<dbReference type="RefSeq" id="WP_229668786.1">
    <property type="nucleotide sequence ID" value="NZ_BMJB01000001.1"/>
</dbReference>
<keyword evidence="4 6" id="KW-1133">Transmembrane helix</keyword>
<comment type="caution">
    <text evidence="7">The sequence shown here is derived from an EMBL/GenBank/DDBJ whole genome shotgun (WGS) entry which is preliminary data.</text>
</comment>
<dbReference type="PANTHER" id="PTHR43702:SF11">
    <property type="entry name" value="L-FUCOSE-PROTON SYMPORTER"/>
    <property type="match status" value="1"/>
</dbReference>
<feature type="transmembrane region" description="Helical" evidence="6">
    <location>
        <begin position="211"/>
        <end position="230"/>
    </location>
</feature>
<keyword evidence="5 6" id="KW-0472">Membrane</keyword>
<keyword evidence="8" id="KW-1185">Reference proteome</keyword>
<dbReference type="Proteomes" id="UP000648801">
    <property type="component" value="Unassembled WGS sequence"/>
</dbReference>
<dbReference type="GO" id="GO:0015535">
    <property type="term" value="F:fucose:proton symporter activity"/>
    <property type="evidence" value="ECO:0007669"/>
    <property type="project" value="InterPro"/>
</dbReference>
<evidence type="ECO:0000313" key="7">
    <source>
        <dbReference type="EMBL" id="GGA64709.1"/>
    </source>
</evidence>
<evidence type="ECO:0000256" key="5">
    <source>
        <dbReference type="ARBA" id="ARBA00023136"/>
    </source>
</evidence>
<comment type="subcellular location">
    <subcellularLocation>
        <location evidence="1">Cell inner membrane</location>
        <topology evidence="1">Multi-pass membrane protein</topology>
    </subcellularLocation>
</comment>
<keyword evidence="2" id="KW-1003">Cell membrane</keyword>
<accession>A0A916W451</accession>
<dbReference type="SUPFAM" id="SSF103473">
    <property type="entry name" value="MFS general substrate transporter"/>
    <property type="match status" value="1"/>
</dbReference>
<evidence type="ECO:0000256" key="4">
    <source>
        <dbReference type="ARBA" id="ARBA00022989"/>
    </source>
</evidence>
<dbReference type="EMBL" id="BMJB01000001">
    <property type="protein sequence ID" value="GGA64709.1"/>
    <property type="molecule type" value="Genomic_DNA"/>
</dbReference>
<feature type="transmembrane region" description="Helical" evidence="6">
    <location>
        <begin position="162"/>
        <end position="180"/>
    </location>
</feature>
<organism evidence="7 8">
    <name type="scientific">Edaphobacter acidisoli</name>
    <dbReference type="NCBI Taxonomy" id="2040573"/>
    <lineage>
        <taxon>Bacteria</taxon>
        <taxon>Pseudomonadati</taxon>
        <taxon>Acidobacteriota</taxon>
        <taxon>Terriglobia</taxon>
        <taxon>Terriglobales</taxon>
        <taxon>Acidobacteriaceae</taxon>
        <taxon>Edaphobacter</taxon>
    </lineage>
</organism>
<dbReference type="InterPro" id="IPR050375">
    <property type="entry name" value="MFS_TsgA-like"/>
</dbReference>
<dbReference type="PANTHER" id="PTHR43702">
    <property type="entry name" value="L-FUCOSE-PROTON SYMPORTER"/>
    <property type="match status" value="1"/>
</dbReference>
<dbReference type="Pfam" id="PF07690">
    <property type="entry name" value="MFS_1"/>
    <property type="match status" value="1"/>
</dbReference>
<feature type="transmembrane region" description="Helical" evidence="6">
    <location>
        <begin position="383"/>
        <end position="403"/>
    </location>
</feature>
<feature type="transmembrane region" description="Helical" evidence="6">
    <location>
        <begin position="324"/>
        <end position="342"/>
    </location>
</feature>
<feature type="transmembrane region" description="Helical" evidence="6">
    <location>
        <begin position="119"/>
        <end position="141"/>
    </location>
</feature>
<evidence type="ECO:0000256" key="1">
    <source>
        <dbReference type="ARBA" id="ARBA00004429"/>
    </source>
</evidence>
<evidence type="ECO:0000256" key="6">
    <source>
        <dbReference type="SAM" id="Phobius"/>
    </source>
</evidence>
<protein>
    <submittedName>
        <fullName evidence="7">L-fucose:H+ symporter permease</fullName>
    </submittedName>
</protein>
<feature type="transmembrane region" description="Helical" evidence="6">
    <location>
        <begin position="409"/>
        <end position="429"/>
    </location>
</feature>
<sequence length="442" mass="47654">MQISAPVTKTGERSDGRRHPVFPVGHMWPFVLVTVLFFLWGMSNNLTDILVQQFRKSFELSQFSAQLVQTANFFGYFCLAIPAALLMRRWGYKVGMVTGLVLFGTGMILFWPAAASGQYAPFLIALFTVGGGASILETAANPFIAQFGDPVTSEQRLNFSQAFNPPGTITGVIIGTYFIFSGVEKTPVQVAAMKAAGTYHAYLHSELLRVVPTYLTFGAIVLLCAVVLGLTKIPPITSEHEGEGEDHGSFAELARQPLIWIAVVANFCNVGAQISSWSMLIPYMKQYTVVSERTAAHYLTAVLISMAVGRFVSTPLMRYIRPSLMLAIYGVFNAVLMLLAVARPGMVGAWAVVASGFFISVMYPTIFALGLKGLGRNTKLGGSLLVMAIVGGAIFPPIGGLIAKHTGGWALGYVVPMAGFIGVAIYGFFQATRRTLLSGPAY</sequence>
<reference evidence="7" key="1">
    <citation type="journal article" date="2014" name="Int. J. Syst. Evol. Microbiol.">
        <title>Complete genome sequence of Corynebacterium casei LMG S-19264T (=DSM 44701T), isolated from a smear-ripened cheese.</title>
        <authorList>
            <consortium name="US DOE Joint Genome Institute (JGI-PGF)"/>
            <person name="Walter F."/>
            <person name="Albersmeier A."/>
            <person name="Kalinowski J."/>
            <person name="Ruckert C."/>
        </authorList>
    </citation>
    <scope>NUCLEOTIDE SEQUENCE</scope>
    <source>
        <strain evidence="7">CGMCC 1.15447</strain>
    </source>
</reference>
<feature type="transmembrane region" description="Helical" evidence="6">
    <location>
        <begin position="258"/>
        <end position="283"/>
    </location>
</feature>
<dbReference type="CDD" id="cd17394">
    <property type="entry name" value="MFS_FucP_like"/>
    <property type="match status" value="1"/>
</dbReference>
<feature type="transmembrane region" description="Helical" evidence="6">
    <location>
        <begin position="348"/>
        <end position="371"/>
    </location>
</feature>
<dbReference type="Gene3D" id="1.20.1250.20">
    <property type="entry name" value="MFS general substrate transporter like domains"/>
    <property type="match status" value="2"/>
</dbReference>
<feature type="transmembrane region" description="Helical" evidence="6">
    <location>
        <begin position="63"/>
        <end position="87"/>
    </location>
</feature>
<dbReference type="InterPro" id="IPR005275">
    <property type="entry name" value="Lfuc_symporter_FucP"/>
</dbReference>
<feature type="transmembrane region" description="Helical" evidence="6">
    <location>
        <begin position="94"/>
        <end position="113"/>
    </location>
</feature>
<feature type="transmembrane region" description="Helical" evidence="6">
    <location>
        <begin position="295"/>
        <end position="312"/>
    </location>
</feature>
<dbReference type="InterPro" id="IPR036259">
    <property type="entry name" value="MFS_trans_sf"/>
</dbReference>
<proteinExistence type="predicted"/>
<dbReference type="InterPro" id="IPR011701">
    <property type="entry name" value="MFS"/>
</dbReference>
<gene>
    <name evidence="7" type="primary">fucP</name>
    <name evidence="7" type="ORF">GCM10011507_15430</name>
</gene>
<reference evidence="7" key="2">
    <citation type="submission" date="2020-09" db="EMBL/GenBank/DDBJ databases">
        <authorList>
            <person name="Sun Q."/>
            <person name="Zhou Y."/>
        </authorList>
    </citation>
    <scope>NUCLEOTIDE SEQUENCE</scope>
    <source>
        <strain evidence="7">CGMCC 1.15447</strain>
    </source>
</reference>
<dbReference type="NCBIfam" id="TIGR00885">
    <property type="entry name" value="fucP"/>
    <property type="match status" value="1"/>
</dbReference>